<dbReference type="CDD" id="cd00211">
    <property type="entry name" value="PTS_IIA_fru"/>
    <property type="match status" value="1"/>
</dbReference>
<proteinExistence type="predicted"/>
<dbReference type="PROSITE" id="PS51094">
    <property type="entry name" value="PTS_EIIA_TYPE_2"/>
    <property type="match status" value="1"/>
</dbReference>
<evidence type="ECO:0000256" key="5">
    <source>
        <dbReference type="ARBA" id="ARBA00022679"/>
    </source>
</evidence>
<comment type="subcellular location">
    <subcellularLocation>
        <location evidence="1">Cytoplasm</location>
    </subcellularLocation>
</comment>
<sequence length="159" mass="17702">MEQTLLFSACQFRERCGTWQEAVKQACLPLEARGMVTPAYAQAIIRETEQQGPWYILSPAFALPHARPEEGVISDKTHLSLLCLKEAVAFPEHPEVRLVIVLAAASSIQHLEMIQRLVCWLDEAEHLSQLTRITSPAQLRSVLEVTKEVMLSDAPAAGK</sequence>
<keyword evidence="6" id="KW-0598">Phosphotransferase system</keyword>
<dbReference type="PANTHER" id="PTHR36203">
    <property type="entry name" value="ASCORBATE-SPECIFIC PTS SYSTEM EIIA COMPONENT"/>
    <property type="match status" value="1"/>
</dbReference>
<organism evidence="12 13">
    <name type="scientific">Enterobacter lignolyticus (strain SCF1)</name>
    <dbReference type="NCBI Taxonomy" id="701347"/>
    <lineage>
        <taxon>Bacteria</taxon>
        <taxon>Pseudomonadati</taxon>
        <taxon>Pseudomonadota</taxon>
        <taxon>Gammaproteobacteria</taxon>
        <taxon>Enterobacterales</taxon>
        <taxon>Enterobacteriaceae</taxon>
        <taxon>Pluralibacter</taxon>
    </lineage>
</organism>
<dbReference type="RefSeq" id="WP_013366868.1">
    <property type="nucleotide sequence ID" value="NC_014618.1"/>
</dbReference>
<feature type="domain" description="PTS EIIA type-2" evidence="11">
    <location>
        <begin position="1"/>
        <end position="146"/>
    </location>
</feature>
<evidence type="ECO:0000313" key="12">
    <source>
        <dbReference type="EMBL" id="ADO49135.1"/>
    </source>
</evidence>
<dbReference type="GO" id="GO:0016301">
    <property type="term" value="F:kinase activity"/>
    <property type="evidence" value="ECO:0007669"/>
    <property type="project" value="UniProtKB-KW"/>
</dbReference>
<keyword evidence="2" id="KW-0813">Transport</keyword>
<dbReference type="AlphaFoldDB" id="E3G1D2"/>
<dbReference type="GO" id="GO:0009401">
    <property type="term" value="P:phosphoenolpyruvate-dependent sugar phosphotransferase system"/>
    <property type="evidence" value="ECO:0007669"/>
    <property type="project" value="UniProtKB-KW"/>
</dbReference>
<evidence type="ECO:0000256" key="3">
    <source>
        <dbReference type="ARBA" id="ARBA00022490"/>
    </source>
</evidence>
<name>E3G1D2_ENTLS</name>
<evidence type="ECO:0000256" key="1">
    <source>
        <dbReference type="ARBA" id="ARBA00004496"/>
    </source>
</evidence>
<evidence type="ECO:0000256" key="2">
    <source>
        <dbReference type="ARBA" id="ARBA00022448"/>
    </source>
</evidence>
<dbReference type="GO" id="GO:0005737">
    <property type="term" value="C:cytoplasm"/>
    <property type="evidence" value="ECO:0007669"/>
    <property type="project" value="UniProtKB-SubCell"/>
</dbReference>
<dbReference type="InterPro" id="IPR051351">
    <property type="entry name" value="Ascorbate-PTS_EIIA_comp"/>
</dbReference>
<dbReference type="SUPFAM" id="SSF55804">
    <property type="entry name" value="Phoshotransferase/anion transport protein"/>
    <property type="match status" value="1"/>
</dbReference>
<keyword evidence="13" id="KW-1185">Reference proteome</keyword>
<evidence type="ECO:0000256" key="9">
    <source>
        <dbReference type="ARBA" id="ARBA00041175"/>
    </source>
</evidence>
<dbReference type="KEGG" id="esc:Entcl_2887"/>
<dbReference type="InterPro" id="IPR002178">
    <property type="entry name" value="PTS_EIIA_type-2_dom"/>
</dbReference>
<evidence type="ECO:0000256" key="6">
    <source>
        <dbReference type="ARBA" id="ARBA00022683"/>
    </source>
</evidence>
<dbReference type="STRING" id="701347.Entcl_2887"/>
<dbReference type="Gene3D" id="3.40.930.10">
    <property type="entry name" value="Mannitol-specific EII, Chain A"/>
    <property type="match status" value="1"/>
</dbReference>
<evidence type="ECO:0000256" key="7">
    <source>
        <dbReference type="ARBA" id="ARBA00022777"/>
    </source>
</evidence>
<dbReference type="EMBL" id="CP002272">
    <property type="protein sequence ID" value="ADO49135.1"/>
    <property type="molecule type" value="Genomic_DNA"/>
</dbReference>
<evidence type="ECO:0000256" key="4">
    <source>
        <dbReference type="ARBA" id="ARBA00022553"/>
    </source>
</evidence>
<keyword evidence="4" id="KW-0597">Phosphoprotein</keyword>
<comment type="function">
    <text evidence="8">The phosphoenolpyruvate-dependent sugar phosphotransferase system (sugar PTS), a major carbohydrate active transport system, catalyzes the phosphorylation of incoming sugar substrates concomitantly with their translocation across the cell membrane. The enzyme II UlaABC PTS system is involved in ascorbate transport.</text>
</comment>
<evidence type="ECO:0000259" key="11">
    <source>
        <dbReference type="PROSITE" id="PS51094"/>
    </source>
</evidence>
<evidence type="ECO:0000256" key="10">
    <source>
        <dbReference type="ARBA" id="ARBA00042072"/>
    </source>
</evidence>
<dbReference type="HOGENOM" id="CLU_072531_2_0_6"/>
<keyword evidence="5" id="KW-0808">Transferase</keyword>
<dbReference type="InterPro" id="IPR016152">
    <property type="entry name" value="PTrfase/Anion_transptr"/>
</dbReference>
<protein>
    <recommendedName>
        <fullName evidence="9">Ascorbate-specific PTS system EIIA component</fullName>
    </recommendedName>
    <alternativeName>
        <fullName evidence="10">Ascorbate-specific phosphotransferase enzyme IIA component</fullName>
    </alternativeName>
</protein>
<gene>
    <name evidence="12" type="ordered locus">Entcl_2887</name>
</gene>
<dbReference type="PANTHER" id="PTHR36203:SF1">
    <property type="entry name" value="ASCORBATE-SPECIFIC PTS SYSTEM EIIA COMPONENT"/>
    <property type="match status" value="1"/>
</dbReference>
<evidence type="ECO:0000256" key="8">
    <source>
        <dbReference type="ARBA" id="ARBA00037387"/>
    </source>
</evidence>
<reference evidence="12 13" key="2">
    <citation type="journal article" date="2011" name="Stand. Genomic Sci.">
        <title>Complete genome sequence of 'Enterobacter lignolyticus' SCF1.</title>
        <authorList>
            <person name="Deangelis K.M."/>
            <person name="D'Haeseleer P."/>
            <person name="Chivian D."/>
            <person name="Fortney J.L."/>
            <person name="Khudyakov J."/>
            <person name="Simmons B."/>
            <person name="Woo H."/>
            <person name="Arkin A.P."/>
            <person name="Davenport K.W."/>
            <person name="Goodwin L."/>
            <person name="Chen A."/>
            <person name="Ivanova N."/>
            <person name="Kyrpides N.C."/>
            <person name="Mavromatis K."/>
            <person name="Woyke T."/>
            <person name="Hazen T.C."/>
        </authorList>
    </citation>
    <scope>NUCLEOTIDE SEQUENCE [LARGE SCALE GENOMIC DNA]</scope>
    <source>
        <strain evidence="12 13">SCF1</strain>
    </source>
</reference>
<keyword evidence="3" id="KW-0963">Cytoplasm</keyword>
<reference evidence="13" key="1">
    <citation type="submission" date="2010-10" db="EMBL/GenBank/DDBJ databases">
        <title>Complete sequence of Enterobacter cloacae SCF1.</title>
        <authorList>
            <consortium name="US DOE Joint Genome Institute"/>
            <person name="Lucas S."/>
            <person name="Copeland A."/>
            <person name="Lapidus A."/>
            <person name="Cheng J.-F."/>
            <person name="Bruce D."/>
            <person name="Goodwin L."/>
            <person name="Pitluck S."/>
            <person name="Davenport K."/>
            <person name="Detter J.C."/>
            <person name="Han C."/>
            <person name="Tapia R."/>
            <person name="Land M."/>
            <person name="Hauser L."/>
            <person name="Chang Y.-J."/>
            <person name="Jeffries C."/>
            <person name="Kyrpides N."/>
            <person name="Ivanova N."/>
            <person name="Mikhailova N."/>
            <person name="DeAngelis K."/>
            <person name="Arkin A.P."/>
            <person name="Chivian D."/>
            <person name="Edwards B."/>
            <person name="Woo H."/>
            <person name="Hazen T.C."/>
            <person name="Woyke T."/>
        </authorList>
    </citation>
    <scope>NUCLEOTIDE SEQUENCE [LARGE SCALE GENOMIC DNA]</scope>
    <source>
        <strain evidence="13">SCF1</strain>
    </source>
</reference>
<evidence type="ECO:0000313" key="13">
    <source>
        <dbReference type="Proteomes" id="UP000006872"/>
    </source>
</evidence>
<keyword evidence="7" id="KW-0418">Kinase</keyword>
<dbReference type="Pfam" id="PF00359">
    <property type="entry name" value="PTS_EIIA_2"/>
    <property type="match status" value="1"/>
</dbReference>
<dbReference type="eggNOG" id="COG1762">
    <property type="taxonomic scope" value="Bacteria"/>
</dbReference>
<dbReference type="Proteomes" id="UP000006872">
    <property type="component" value="Chromosome"/>
</dbReference>
<accession>E3G1D2</accession>